<proteinExistence type="predicted"/>
<dbReference type="GO" id="GO:0009875">
    <property type="term" value="P:pollen-pistil interaction"/>
    <property type="evidence" value="ECO:0007669"/>
    <property type="project" value="InterPro"/>
</dbReference>
<accession>A0A8J5L0L9</accession>
<name>A0A8J5L0L9_ZINOF</name>
<reference evidence="1 2" key="1">
    <citation type="submission" date="2020-08" db="EMBL/GenBank/DDBJ databases">
        <title>Plant Genome Project.</title>
        <authorList>
            <person name="Zhang R.-G."/>
        </authorList>
    </citation>
    <scope>NUCLEOTIDE SEQUENCE [LARGE SCALE GENOMIC DNA]</scope>
    <source>
        <tissue evidence="1">Rhizome</tissue>
    </source>
</reference>
<evidence type="ECO:0000313" key="1">
    <source>
        <dbReference type="EMBL" id="KAG6497065.1"/>
    </source>
</evidence>
<dbReference type="InterPro" id="IPR044982">
    <property type="entry name" value="AtOFT1-like"/>
</dbReference>
<evidence type="ECO:0000313" key="2">
    <source>
        <dbReference type="Proteomes" id="UP000734854"/>
    </source>
</evidence>
<protein>
    <submittedName>
        <fullName evidence="1">Uncharacterized protein</fullName>
    </submittedName>
</protein>
<keyword evidence="2" id="KW-1185">Reference proteome</keyword>
<gene>
    <name evidence="1" type="ORF">ZIOFF_044951</name>
</gene>
<dbReference type="AlphaFoldDB" id="A0A8J5L0L9"/>
<dbReference type="EMBL" id="JACMSC010000012">
    <property type="protein sequence ID" value="KAG6497065.1"/>
    <property type="molecule type" value="Genomic_DNA"/>
</dbReference>
<dbReference type="Proteomes" id="UP000734854">
    <property type="component" value="Unassembled WGS sequence"/>
</dbReference>
<sequence>MTYCGDSCHVGTVISSFPGSSLLTLRISNWIAITATSNLQNSIRRDKFLENQCHLISYSILKSSMFYVMDLSGWEPFEVFNGSGWKWTKERDLDQLTQCRKELVDGTEVIWILWLDHWPVIDYAKISEYLVVVDEIEKEIAKITSKIRDVARWGEADLLLEDDSIPCGWKDGFVPFEKKRLGIKDMFFRLLNGVHKFAHRRNWVSIICIPHHQTTR</sequence>
<comment type="caution">
    <text evidence="1">The sequence shown here is derived from an EMBL/GenBank/DDBJ whole genome shotgun (WGS) entry which is preliminary data.</text>
</comment>
<organism evidence="1 2">
    <name type="scientific">Zingiber officinale</name>
    <name type="common">Ginger</name>
    <name type="synonym">Amomum zingiber</name>
    <dbReference type="NCBI Taxonomy" id="94328"/>
    <lineage>
        <taxon>Eukaryota</taxon>
        <taxon>Viridiplantae</taxon>
        <taxon>Streptophyta</taxon>
        <taxon>Embryophyta</taxon>
        <taxon>Tracheophyta</taxon>
        <taxon>Spermatophyta</taxon>
        <taxon>Magnoliopsida</taxon>
        <taxon>Liliopsida</taxon>
        <taxon>Zingiberales</taxon>
        <taxon>Zingiberaceae</taxon>
        <taxon>Zingiber</taxon>
    </lineage>
</organism>
<dbReference type="PANTHER" id="PTHR37220:SF1">
    <property type="entry name" value="O-FUCOSYLTRANSFERASE 23"/>
    <property type="match status" value="1"/>
</dbReference>
<dbReference type="PANTHER" id="PTHR37220">
    <property type="entry name" value="O-FUCOSYLTRANSFERASE 23"/>
    <property type="match status" value="1"/>
</dbReference>